<name>A0A6A5BTQ1_NAEFO</name>
<dbReference type="VEuPathDB" id="AmoebaDB:NfTy_070180"/>
<dbReference type="OrthoDB" id="6129702at2759"/>
<dbReference type="PANTHER" id="PTHR46333:SF2">
    <property type="entry name" value="CYTOKINESIS PROTEIN 3"/>
    <property type="match status" value="1"/>
</dbReference>
<protein>
    <recommendedName>
        <fullName evidence="2">Transglutaminase-like domain-containing protein</fullName>
    </recommendedName>
</protein>
<evidence type="ECO:0000256" key="1">
    <source>
        <dbReference type="SAM" id="MobiDB-lite"/>
    </source>
</evidence>
<dbReference type="GO" id="GO:0005737">
    <property type="term" value="C:cytoplasm"/>
    <property type="evidence" value="ECO:0007669"/>
    <property type="project" value="TreeGrafter"/>
</dbReference>
<proteinExistence type="predicted"/>
<reference evidence="3 4" key="1">
    <citation type="journal article" date="2019" name="Sci. Rep.">
        <title>Nanopore sequencing improves the draft genome of the human pathogenic amoeba Naegleria fowleri.</title>
        <authorList>
            <person name="Liechti N."/>
            <person name="Schurch N."/>
            <person name="Bruggmann R."/>
            <person name="Wittwer M."/>
        </authorList>
    </citation>
    <scope>NUCLEOTIDE SEQUENCE [LARGE SCALE GENOMIC DNA]</scope>
    <source>
        <strain evidence="3 4">ATCC 30894</strain>
    </source>
</reference>
<comment type="caution">
    <text evidence="3">The sequence shown here is derived from an EMBL/GenBank/DDBJ whole genome shotgun (WGS) entry which is preliminary data.</text>
</comment>
<dbReference type="Gene3D" id="3.10.620.30">
    <property type="match status" value="1"/>
</dbReference>
<dbReference type="InterPro" id="IPR038765">
    <property type="entry name" value="Papain-like_cys_pep_sf"/>
</dbReference>
<accession>A0A6A5BTQ1</accession>
<gene>
    <name evidence="3" type="ORF">FDP41_003606</name>
</gene>
<dbReference type="EMBL" id="VFQX01000034">
    <property type="protein sequence ID" value="KAF0977614.1"/>
    <property type="molecule type" value="Genomic_DNA"/>
</dbReference>
<dbReference type="PANTHER" id="PTHR46333">
    <property type="entry name" value="CYTOKINESIS PROTEIN 3"/>
    <property type="match status" value="1"/>
</dbReference>
<feature type="compositionally biased region" description="Polar residues" evidence="1">
    <location>
        <begin position="110"/>
        <end position="156"/>
    </location>
</feature>
<dbReference type="InterPro" id="IPR002931">
    <property type="entry name" value="Transglutaminase-like"/>
</dbReference>
<dbReference type="GeneID" id="68110824"/>
<feature type="region of interest" description="Disordered" evidence="1">
    <location>
        <begin position="1"/>
        <end position="191"/>
    </location>
</feature>
<organism evidence="3 4">
    <name type="scientific">Naegleria fowleri</name>
    <name type="common">Brain eating amoeba</name>
    <dbReference type="NCBI Taxonomy" id="5763"/>
    <lineage>
        <taxon>Eukaryota</taxon>
        <taxon>Discoba</taxon>
        <taxon>Heterolobosea</taxon>
        <taxon>Tetramitia</taxon>
        <taxon>Eutetramitia</taxon>
        <taxon>Vahlkampfiidae</taxon>
        <taxon>Naegleria</taxon>
    </lineage>
</organism>
<dbReference type="InterPro" id="IPR052557">
    <property type="entry name" value="CAP/Cytokinesis_protein"/>
</dbReference>
<dbReference type="Pfam" id="PF01841">
    <property type="entry name" value="Transglut_core"/>
    <property type="match status" value="1"/>
</dbReference>
<dbReference type="AlphaFoldDB" id="A0A6A5BTQ1"/>
<dbReference type="SMART" id="SM00460">
    <property type="entry name" value="TGc"/>
    <property type="match status" value="1"/>
</dbReference>
<evidence type="ECO:0000313" key="3">
    <source>
        <dbReference type="EMBL" id="KAF0977614.1"/>
    </source>
</evidence>
<keyword evidence="4" id="KW-1185">Reference proteome</keyword>
<dbReference type="Proteomes" id="UP000444721">
    <property type="component" value="Unassembled WGS sequence"/>
</dbReference>
<dbReference type="SUPFAM" id="SSF54001">
    <property type="entry name" value="Cysteine proteinases"/>
    <property type="match status" value="1"/>
</dbReference>
<feature type="compositionally biased region" description="Low complexity" evidence="1">
    <location>
        <begin position="53"/>
        <end position="84"/>
    </location>
</feature>
<dbReference type="VEuPathDB" id="AmoebaDB:FDP41_003606"/>
<evidence type="ECO:0000313" key="4">
    <source>
        <dbReference type="Proteomes" id="UP000444721"/>
    </source>
</evidence>
<sequence>MKSTSAIPKKSGSSSGLAKDTHLIKRRPAWEANLLGSRSGKRGLPSSSGARGNSMTTTITTNTTLNNSNNIVTTSSTTSTTQTIVKHSFIASKPPDKTFSQYNRRRDQKIPTNSNATTNTQKDSSAISSSVNKHTNPGSTVNNTKAKSQHATQRNTNDLKAEVSARNNKSKQQPKTEDKQATPLISKQAIPRPQVPDAILENFEPTPFQPDFRKFRQYEHKYAEIDRRALSISKSEEATLEKCAHYLTDQYHTIEEKARAIYRWITNNIRYDVEGLYSGKMSYTSNSAWQSRKAVCSGYSDLFKEMCKVAGITDCQSIDGYAKGASYEIGKPISSTNHAWTAIKTEDGQWHLIEATWGAGHVNGRTFTARFVDRYFFMSPYEFIAAHYPSDSNWQLLPSPVSKSVFEDRVCIIGFDHGLTSVSHHKGYNILKKSNIEEVVMKALPGTKWLFNLTEGHGGSPLFSNVNPIYSENGDTAHVKIFLPKKNVEYHLVVFVGREANGEKDWGCTYVFKVADSASMDLSGFPLVFPKMGDLGFKLVEPSFGKLSRNTEYTFKVEAPSESCAMGMYLSIDSDMRAFSKKEGSCLYTLTTKMPNKAGKATVFAGDGHLDGILQYTIE</sequence>
<dbReference type="RefSeq" id="XP_044562327.1">
    <property type="nucleotide sequence ID" value="XM_044706929.1"/>
</dbReference>
<feature type="compositionally biased region" description="Polar residues" evidence="1">
    <location>
        <begin position="1"/>
        <end position="16"/>
    </location>
</feature>
<feature type="domain" description="Transglutaminase-like" evidence="2">
    <location>
        <begin position="288"/>
        <end position="357"/>
    </location>
</feature>
<evidence type="ECO:0000259" key="2">
    <source>
        <dbReference type="SMART" id="SM00460"/>
    </source>
</evidence>